<gene>
    <name evidence="1" type="ORF">S12H4_36086</name>
</gene>
<comment type="caution">
    <text evidence="1">The sequence shown here is derived from an EMBL/GenBank/DDBJ whole genome shotgun (WGS) entry which is preliminary data.</text>
</comment>
<proteinExistence type="predicted"/>
<evidence type="ECO:0000313" key="1">
    <source>
        <dbReference type="EMBL" id="GAI89034.1"/>
    </source>
</evidence>
<feature type="non-terminal residue" evidence="1">
    <location>
        <position position="270"/>
    </location>
</feature>
<sequence>MAIIAKFTRTLPAPTATISGGFVFLLSAGWFTQANTGAAGSPIDGGTNSIANGGGDMQIFSDTSTTTQLPIEVVTFVTGGSPQCQVWVRTPSYTAGDTITIGKDDTQTTQPAVGAAFGRNATWVDFEYNFHLDSINKLIDSTGNYSLTESGTVSNITGKIGEGVTSSGSTSNYLSVTGYKGVVGSGARTHKLWAKSSSTGAMVDYGVSGTGTRYTVRLASGAFRTEVQGSFSLTTGNFGDGLWHQFTSKEDGTTSFPACHTSIVDGAVQA</sequence>
<accession>X1U9P6</accession>
<name>X1U9P6_9ZZZZ</name>
<organism evidence="1">
    <name type="scientific">marine sediment metagenome</name>
    <dbReference type="NCBI Taxonomy" id="412755"/>
    <lineage>
        <taxon>unclassified sequences</taxon>
        <taxon>metagenomes</taxon>
        <taxon>ecological metagenomes</taxon>
    </lineage>
</organism>
<dbReference type="AlphaFoldDB" id="X1U9P6"/>
<dbReference type="EMBL" id="BARW01021487">
    <property type="protein sequence ID" value="GAI89034.1"/>
    <property type="molecule type" value="Genomic_DNA"/>
</dbReference>
<protein>
    <submittedName>
        <fullName evidence="1">Uncharacterized protein</fullName>
    </submittedName>
</protein>
<reference evidence="1" key="1">
    <citation type="journal article" date="2014" name="Front. Microbiol.">
        <title>High frequency of phylogenetically diverse reductive dehalogenase-homologous genes in deep subseafloor sedimentary metagenomes.</title>
        <authorList>
            <person name="Kawai M."/>
            <person name="Futagami T."/>
            <person name="Toyoda A."/>
            <person name="Takaki Y."/>
            <person name="Nishi S."/>
            <person name="Hori S."/>
            <person name="Arai W."/>
            <person name="Tsubouchi T."/>
            <person name="Morono Y."/>
            <person name="Uchiyama I."/>
            <person name="Ito T."/>
            <person name="Fujiyama A."/>
            <person name="Inagaki F."/>
            <person name="Takami H."/>
        </authorList>
    </citation>
    <scope>NUCLEOTIDE SEQUENCE</scope>
    <source>
        <strain evidence="1">Expedition CK06-06</strain>
    </source>
</reference>